<dbReference type="InterPro" id="IPR004714">
    <property type="entry name" value="Cyt_oxidase_maturation_cbb3"/>
</dbReference>
<dbReference type="Pfam" id="PF03597">
    <property type="entry name" value="FixS"/>
    <property type="match status" value="1"/>
</dbReference>
<accession>A0ABU0HQ64</accession>
<keyword evidence="2" id="KW-1185">Reference proteome</keyword>
<dbReference type="Proteomes" id="UP001236369">
    <property type="component" value="Unassembled WGS sequence"/>
</dbReference>
<name>A0ABU0HQ64_9HYPH</name>
<evidence type="ECO:0000313" key="1">
    <source>
        <dbReference type="EMBL" id="MDQ0443654.1"/>
    </source>
</evidence>
<gene>
    <name evidence="1" type="ORF">QO016_003159</name>
</gene>
<evidence type="ECO:0000313" key="2">
    <source>
        <dbReference type="Proteomes" id="UP001236369"/>
    </source>
</evidence>
<reference evidence="1 2" key="1">
    <citation type="submission" date="2023-07" db="EMBL/GenBank/DDBJ databases">
        <title>Genomic Encyclopedia of Type Strains, Phase IV (KMG-IV): sequencing the most valuable type-strain genomes for metagenomic binning, comparative biology and taxonomic classification.</title>
        <authorList>
            <person name="Goeker M."/>
        </authorList>
    </citation>
    <scope>NUCLEOTIDE SEQUENCE [LARGE SCALE GENOMIC DNA]</scope>
    <source>
        <strain evidence="1 2">DSM 19562</strain>
    </source>
</reference>
<dbReference type="NCBIfam" id="TIGR00847">
    <property type="entry name" value="ccoS"/>
    <property type="match status" value="1"/>
</dbReference>
<dbReference type="PANTHER" id="PTHR41532">
    <property type="entry name" value="FIXS PROTEIN"/>
    <property type="match status" value="1"/>
</dbReference>
<sequence>MTVLLLVIPLALAFGTLGLAAFLWALRNGQYDDLEGAEHRVLQDD</sequence>
<dbReference type="PANTHER" id="PTHR41532:SF1">
    <property type="entry name" value="FIXS PROTEIN"/>
    <property type="match status" value="1"/>
</dbReference>
<proteinExistence type="predicted"/>
<comment type="caution">
    <text evidence="1">The sequence shown here is derived from an EMBL/GenBank/DDBJ whole genome shotgun (WGS) entry which is preliminary data.</text>
</comment>
<organism evidence="1 2">
    <name type="scientific">Methylobacterium persicinum</name>
    <dbReference type="NCBI Taxonomy" id="374426"/>
    <lineage>
        <taxon>Bacteria</taxon>
        <taxon>Pseudomonadati</taxon>
        <taxon>Pseudomonadota</taxon>
        <taxon>Alphaproteobacteria</taxon>
        <taxon>Hyphomicrobiales</taxon>
        <taxon>Methylobacteriaceae</taxon>
        <taxon>Methylobacterium</taxon>
    </lineage>
</organism>
<dbReference type="EMBL" id="JAUSVV010000007">
    <property type="protein sequence ID" value="MDQ0443654.1"/>
    <property type="molecule type" value="Genomic_DNA"/>
</dbReference>
<dbReference type="RefSeq" id="WP_238247651.1">
    <property type="nucleotide sequence ID" value="NZ_BPQX01000012.1"/>
</dbReference>
<protein>
    <submittedName>
        <fullName evidence="1">Cbb3-type cytochrome oxidase maturation protein</fullName>
    </submittedName>
</protein>